<name>A0A699Q7U9_TANCI</name>
<sequence length="60" mass="6539">KPKPQLSVVPRQPWCCCGGGATADEVMMMVLGWWRRLWTETKGVAARGGEWCGGSSRSGE</sequence>
<protein>
    <submittedName>
        <fullName evidence="1">Uncharacterized protein</fullName>
    </submittedName>
</protein>
<evidence type="ECO:0000313" key="1">
    <source>
        <dbReference type="EMBL" id="GFC54918.1"/>
    </source>
</evidence>
<reference evidence="1" key="1">
    <citation type="journal article" date="2019" name="Sci. Rep.">
        <title>Draft genome of Tanacetum cinerariifolium, the natural source of mosquito coil.</title>
        <authorList>
            <person name="Yamashiro T."/>
            <person name="Shiraishi A."/>
            <person name="Satake H."/>
            <person name="Nakayama K."/>
        </authorList>
    </citation>
    <scope>NUCLEOTIDE SEQUENCE</scope>
</reference>
<proteinExistence type="predicted"/>
<dbReference type="AlphaFoldDB" id="A0A699Q7U9"/>
<comment type="caution">
    <text evidence="1">The sequence shown here is derived from an EMBL/GenBank/DDBJ whole genome shotgun (WGS) entry which is preliminary data.</text>
</comment>
<gene>
    <name evidence="1" type="ORF">Tci_826888</name>
</gene>
<dbReference type="EMBL" id="BKCJ010963168">
    <property type="protein sequence ID" value="GFC54918.1"/>
    <property type="molecule type" value="Genomic_DNA"/>
</dbReference>
<feature type="non-terminal residue" evidence="1">
    <location>
        <position position="1"/>
    </location>
</feature>
<accession>A0A699Q7U9</accession>
<organism evidence="1">
    <name type="scientific">Tanacetum cinerariifolium</name>
    <name type="common">Dalmatian daisy</name>
    <name type="synonym">Chrysanthemum cinerariifolium</name>
    <dbReference type="NCBI Taxonomy" id="118510"/>
    <lineage>
        <taxon>Eukaryota</taxon>
        <taxon>Viridiplantae</taxon>
        <taxon>Streptophyta</taxon>
        <taxon>Embryophyta</taxon>
        <taxon>Tracheophyta</taxon>
        <taxon>Spermatophyta</taxon>
        <taxon>Magnoliopsida</taxon>
        <taxon>eudicotyledons</taxon>
        <taxon>Gunneridae</taxon>
        <taxon>Pentapetalae</taxon>
        <taxon>asterids</taxon>
        <taxon>campanulids</taxon>
        <taxon>Asterales</taxon>
        <taxon>Asteraceae</taxon>
        <taxon>Asteroideae</taxon>
        <taxon>Anthemideae</taxon>
        <taxon>Anthemidinae</taxon>
        <taxon>Tanacetum</taxon>
    </lineage>
</organism>